<organism evidence="1 2">
    <name type="scientific">[Candida] jaroonii</name>
    <dbReference type="NCBI Taxonomy" id="467808"/>
    <lineage>
        <taxon>Eukaryota</taxon>
        <taxon>Fungi</taxon>
        <taxon>Dikarya</taxon>
        <taxon>Ascomycota</taxon>
        <taxon>Saccharomycotina</taxon>
        <taxon>Pichiomycetes</taxon>
        <taxon>Debaryomycetaceae</taxon>
        <taxon>Yamadazyma</taxon>
    </lineage>
</organism>
<sequence length="282" mass="29586">MEVSSSVLQFKGEFKAPTTTTLSLKNPTGSPIAFKIKTNAPKVYSVKPNFGILAPSDSAKISITLGALTQTLPKNYRSNHKFLIMGLPCEGVSDVSEISANWSNLQEKFSSQVTSTKVRVEYVTGDGQERLNGKSKRISKFVANGSANESGSGAGAGAAAGAGGIIAAAGAAGAAAAHNKHRNHGHGHNNNHNNSNGGANTSGAHPYREMEPSTPRQTSSYPISSPSSPEAAPSSMALTRLENKIDELSAEHQRYGKKLENAEKLLVIALMLLSFILGKSVV</sequence>
<evidence type="ECO:0000313" key="1">
    <source>
        <dbReference type="EMBL" id="CAH6721378.1"/>
    </source>
</evidence>
<accession>A0ACA9Y9Q3</accession>
<proteinExistence type="predicted"/>
<protein>
    <submittedName>
        <fullName evidence="1">Uncharacterized protein</fullName>
    </submittedName>
</protein>
<gene>
    <name evidence="1" type="ORF">CLIB1444_06S00782</name>
</gene>
<reference evidence="1" key="1">
    <citation type="submission" date="2022-06" db="EMBL/GenBank/DDBJ databases">
        <authorList>
            <person name="Legras J.-L."/>
            <person name="Devillers H."/>
            <person name="Grondin C."/>
        </authorList>
    </citation>
    <scope>NUCLEOTIDE SEQUENCE</scope>
    <source>
        <strain evidence="1">CLIB 1444</strain>
    </source>
</reference>
<evidence type="ECO:0000313" key="2">
    <source>
        <dbReference type="Proteomes" id="UP001152531"/>
    </source>
</evidence>
<keyword evidence="2" id="KW-1185">Reference proteome</keyword>
<dbReference type="Proteomes" id="UP001152531">
    <property type="component" value="Unassembled WGS sequence"/>
</dbReference>
<dbReference type="EMBL" id="CALSDN010000006">
    <property type="protein sequence ID" value="CAH6721378.1"/>
    <property type="molecule type" value="Genomic_DNA"/>
</dbReference>
<name>A0ACA9Y9Q3_9ASCO</name>
<comment type="caution">
    <text evidence="1">The sequence shown here is derived from an EMBL/GenBank/DDBJ whole genome shotgun (WGS) entry which is preliminary data.</text>
</comment>